<dbReference type="OrthoDB" id="8759042at2"/>
<organism evidence="1 2">
    <name type="scientific">Massilia yuzhufengensis</name>
    <dbReference type="NCBI Taxonomy" id="1164594"/>
    <lineage>
        <taxon>Bacteria</taxon>
        <taxon>Pseudomonadati</taxon>
        <taxon>Pseudomonadota</taxon>
        <taxon>Betaproteobacteria</taxon>
        <taxon>Burkholderiales</taxon>
        <taxon>Oxalobacteraceae</taxon>
        <taxon>Telluria group</taxon>
        <taxon>Massilia</taxon>
    </lineage>
</organism>
<evidence type="ECO:0000313" key="2">
    <source>
        <dbReference type="Proteomes" id="UP000198639"/>
    </source>
</evidence>
<accession>A0A1I1VKU8</accession>
<dbReference type="Proteomes" id="UP000198639">
    <property type="component" value="Unassembled WGS sequence"/>
</dbReference>
<gene>
    <name evidence="1" type="ORF">SAMN05216204_14017</name>
</gene>
<sequence>MSTAFSKVVSGVIAALAANPPVCPTKAIYRARAVEMPDQDNEAVSVQWEQGLPQLATITGAPIDWQTRITVECFARSAAVGATGDVVVDPLLQRVYERLAADPSLGGLVDDLVIAGIEAENTVEGKKTGWVRMTYLASHRTDNLTLS</sequence>
<dbReference type="AlphaFoldDB" id="A0A1I1VKU8"/>
<evidence type="ECO:0000313" key="1">
    <source>
        <dbReference type="EMBL" id="SFD83405.1"/>
    </source>
</evidence>
<reference evidence="2" key="1">
    <citation type="submission" date="2016-10" db="EMBL/GenBank/DDBJ databases">
        <authorList>
            <person name="Varghese N."/>
            <person name="Submissions S."/>
        </authorList>
    </citation>
    <scope>NUCLEOTIDE SEQUENCE [LARGE SCALE GENOMIC DNA]</scope>
    <source>
        <strain evidence="2">CGMCC 1.12041</strain>
    </source>
</reference>
<dbReference type="RefSeq" id="WP_091876836.1">
    <property type="nucleotide sequence ID" value="NZ_FOLD01000040.1"/>
</dbReference>
<dbReference type="EMBL" id="FOLD01000040">
    <property type="protein sequence ID" value="SFD83405.1"/>
    <property type="molecule type" value="Genomic_DNA"/>
</dbReference>
<protein>
    <submittedName>
        <fullName evidence="1">Uncharacterized protein</fullName>
    </submittedName>
</protein>
<name>A0A1I1VKU8_9BURK</name>
<dbReference type="STRING" id="1164594.SAMN05216204_14017"/>
<keyword evidence="2" id="KW-1185">Reference proteome</keyword>
<proteinExistence type="predicted"/>